<evidence type="ECO:0000313" key="1">
    <source>
        <dbReference type="EMBL" id="KAI3669998.1"/>
    </source>
</evidence>
<name>A0ACB8XNK9_ARCLA</name>
<reference evidence="1 2" key="2">
    <citation type="journal article" date="2022" name="Mol. Ecol. Resour.">
        <title>The genomes of chicory, endive, great burdock and yacon provide insights into Asteraceae paleo-polyploidization history and plant inulin production.</title>
        <authorList>
            <person name="Fan W."/>
            <person name="Wang S."/>
            <person name="Wang H."/>
            <person name="Wang A."/>
            <person name="Jiang F."/>
            <person name="Liu H."/>
            <person name="Zhao H."/>
            <person name="Xu D."/>
            <person name="Zhang Y."/>
        </authorList>
    </citation>
    <scope>NUCLEOTIDE SEQUENCE [LARGE SCALE GENOMIC DNA]</scope>
    <source>
        <strain evidence="2">cv. Niubang</strain>
    </source>
</reference>
<organism evidence="1 2">
    <name type="scientific">Arctium lappa</name>
    <name type="common">Greater burdock</name>
    <name type="synonym">Lappa major</name>
    <dbReference type="NCBI Taxonomy" id="4217"/>
    <lineage>
        <taxon>Eukaryota</taxon>
        <taxon>Viridiplantae</taxon>
        <taxon>Streptophyta</taxon>
        <taxon>Embryophyta</taxon>
        <taxon>Tracheophyta</taxon>
        <taxon>Spermatophyta</taxon>
        <taxon>Magnoliopsida</taxon>
        <taxon>eudicotyledons</taxon>
        <taxon>Gunneridae</taxon>
        <taxon>Pentapetalae</taxon>
        <taxon>asterids</taxon>
        <taxon>campanulids</taxon>
        <taxon>Asterales</taxon>
        <taxon>Asteraceae</taxon>
        <taxon>Carduoideae</taxon>
        <taxon>Cardueae</taxon>
        <taxon>Arctiinae</taxon>
        <taxon>Arctium</taxon>
    </lineage>
</organism>
<protein>
    <submittedName>
        <fullName evidence="1">Uncharacterized protein</fullName>
    </submittedName>
</protein>
<evidence type="ECO:0000313" key="2">
    <source>
        <dbReference type="Proteomes" id="UP001055879"/>
    </source>
</evidence>
<accession>A0ACB8XNK9</accession>
<dbReference type="EMBL" id="CM042062">
    <property type="protein sequence ID" value="KAI3669998.1"/>
    <property type="molecule type" value="Genomic_DNA"/>
</dbReference>
<sequence length="752" mass="88096">MGSIHEFWYKNLSVLVSILSAYLISLFYYLVRFRRNCGFWENKFGEIYEEIELKRGLGEKDDDEFVEFLFKFSNFEGFDERKRDDESLVVGKNCFDEFVDELEGDGCGFSLRKDENPDGFDGDLEEKEARHEDSNEKVDEWKLNQESVYSYVNSHGDLITLNGICLSKSNVVDAYGGGDDDFVEKEGSHEEKLNDSNEKVDQKVDEQKFHQETLYSYVNKDSDSFTSSDIHSSTSDAYGDEDDDFEEKEAPHEEKFKDSNEKVDQKVDEQKFHQETLYSHVNKDSDSITSNNFHSSTSDAYGDEDDDFEEKEAPHEETLKDSNEKVDEQKFHQETVYSHVNKHSDSFTSNNIHSSTSDAYNDVNDLGRKSIDTKEPGGKTADSNTKNPSNDSRNKLESLMEHQELIEQLKMEIKKVKVIGLPTIFEESESPPKIMELQPWKKIEEAYQNVGHKLNEVHKFYKIYKEKMRKFDIFSYQKMYATGFLQLNDPFQSVSSSRSLVPEITTHLCRSFSSTKVKKRDKNPTRKFIKELQSDLEVVYVGQMCLSWEILHWQYEKVLEIWESDPRGVHQFHEVCGEFQRFVVLMQRFLEEEPFHGPRVHNYVKARCVFRNLLQVPVVREDNSKNRRKSRSQADGNGMSCDMLVEILEESIRLFWRFIRADKDTRKTPLEFQKPEDSRLFMKVQKDLHKKERKLKEQLRGGNCILKRLRWKEEDSNDQVLRFCCQVDLKLVARGLTYNESYAVKICKLCKA</sequence>
<proteinExistence type="predicted"/>
<gene>
    <name evidence="1" type="ORF">L6452_41552</name>
</gene>
<reference evidence="2" key="1">
    <citation type="journal article" date="2022" name="Mol. Ecol. Resour.">
        <title>The genomes of chicory, endive, great burdock and yacon provide insights into Asteraceae palaeo-polyploidization history and plant inulin production.</title>
        <authorList>
            <person name="Fan W."/>
            <person name="Wang S."/>
            <person name="Wang H."/>
            <person name="Wang A."/>
            <person name="Jiang F."/>
            <person name="Liu H."/>
            <person name="Zhao H."/>
            <person name="Xu D."/>
            <person name="Zhang Y."/>
        </authorList>
    </citation>
    <scope>NUCLEOTIDE SEQUENCE [LARGE SCALE GENOMIC DNA]</scope>
    <source>
        <strain evidence="2">cv. Niubang</strain>
    </source>
</reference>
<keyword evidence="2" id="KW-1185">Reference proteome</keyword>
<dbReference type="Proteomes" id="UP001055879">
    <property type="component" value="Linkage Group LG16"/>
</dbReference>
<comment type="caution">
    <text evidence="1">The sequence shown here is derived from an EMBL/GenBank/DDBJ whole genome shotgun (WGS) entry which is preliminary data.</text>
</comment>